<sequence>MERFNEAMVGAINRIKETAPSAKVIILGIPDETDGFNHTCGSNLLNVTSHWYFPLVAYYQDEIREQQRRAAADTNSEFLDMVAEISVESGKNGCSNDPGRYGASIADDASHKLAGHLTDAGHVYYAKRITETYFS</sequence>
<dbReference type="Proteomes" id="UP000028939">
    <property type="component" value="Chromosome"/>
</dbReference>
<dbReference type="Gene3D" id="3.40.50.1110">
    <property type="entry name" value="SGNH hydrolase"/>
    <property type="match status" value="1"/>
</dbReference>
<dbReference type="HOGENOM" id="CLU_1882261_0_0_11"/>
<evidence type="ECO:0008006" key="3">
    <source>
        <dbReference type="Google" id="ProtNLM"/>
    </source>
</evidence>
<reference evidence="1 2" key="1">
    <citation type="submission" date="2014-08" db="EMBL/GenBank/DDBJ databases">
        <title>Complete genome sequence of Corynebacterium ureicelerivorans DSM 45051, a lipophilic and urea-splitting isolate from a blood culture of a septicaemia patient.</title>
        <authorList>
            <person name="Tippelt A."/>
            <person name="Albersmeier A."/>
            <person name="Brinkrolf K."/>
            <person name="Ruckert C."/>
            <person name="Tauch A."/>
        </authorList>
    </citation>
    <scope>NUCLEOTIDE SEQUENCE [LARGE SCALE GENOMIC DNA]</scope>
    <source>
        <strain evidence="1 2">IMMIB RIV-2301</strain>
    </source>
</reference>
<evidence type="ECO:0000313" key="1">
    <source>
        <dbReference type="EMBL" id="AIL96371.1"/>
    </source>
</evidence>
<dbReference type="EMBL" id="CP009215">
    <property type="protein sequence ID" value="AIL96371.1"/>
    <property type="molecule type" value="Genomic_DNA"/>
</dbReference>
<name>A0A077HIV0_9CORY</name>
<dbReference type="InterPro" id="IPR036514">
    <property type="entry name" value="SGNH_hydro_sf"/>
</dbReference>
<accession>A0A077HIV0</accession>
<proteinExistence type="predicted"/>
<dbReference type="SUPFAM" id="SSF52266">
    <property type="entry name" value="SGNH hydrolase"/>
    <property type="match status" value="1"/>
</dbReference>
<dbReference type="AlphaFoldDB" id="A0A077HIV0"/>
<dbReference type="KEGG" id="cuv:CUREI_02785"/>
<keyword evidence="2" id="KW-1185">Reference proteome</keyword>
<evidence type="ECO:0000313" key="2">
    <source>
        <dbReference type="Proteomes" id="UP000028939"/>
    </source>
</evidence>
<gene>
    <name evidence="1" type="ORF">CUREI_02785</name>
</gene>
<protein>
    <recommendedName>
        <fullName evidence="3">SGNH hydrolase-type esterase domain-containing protein</fullName>
    </recommendedName>
</protein>
<organism evidence="1 2">
    <name type="scientific">Corynebacterium ureicelerivorans</name>
    <dbReference type="NCBI Taxonomy" id="401472"/>
    <lineage>
        <taxon>Bacteria</taxon>
        <taxon>Bacillati</taxon>
        <taxon>Actinomycetota</taxon>
        <taxon>Actinomycetes</taxon>
        <taxon>Mycobacteriales</taxon>
        <taxon>Corynebacteriaceae</taxon>
        <taxon>Corynebacterium</taxon>
    </lineage>
</organism>